<gene>
    <name evidence="2" type="ORF">GAQ59_23655</name>
</gene>
<evidence type="ECO:0000313" key="3">
    <source>
        <dbReference type="Proteomes" id="UP000433928"/>
    </source>
</evidence>
<dbReference type="Gene3D" id="3.40.50.720">
    <property type="entry name" value="NAD(P)-binding Rossmann-like Domain"/>
    <property type="match status" value="1"/>
</dbReference>
<evidence type="ECO:0000259" key="1">
    <source>
        <dbReference type="SMART" id="SM00881"/>
    </source>
</evidence>
<sequence>MITNQLLRPASIVVVGASNNVHKPGGAILRNLINGGYTGELRAVNPKETEVQGVTAYADVKDIPDTDMAILAIPAQMCPDAVEVLAAEKQVRAFIILSAGFGEETHEGALLEDRILETVNKYGASLIGPNCIGLMNTWHHSVFSQPIPQLHPQGVDLISSSGAPAVFIL</sequence>
<evidence type="ECO:0000313" key="2">
    <source>
        <dbReference type="EMBL" id="KAB4161304.1"/>
    </source>
</evidence>
<organism evidence="2 3">
    <name type="scientific">Bacteroides uniformis</name>
    <dbReference type="NCBI Taxonomy" id="820"/>
    <lineage>
        <taxon>Bacteria</taxon>
        <taxon>Pseudomonadati</taxon>
        <taxon>Bacteroidota</taxon>
        <taxon>Bacteroidia</taxon>
        <taxon>Bacteroidales</taxon>
        <taxon>Bacteroidaceae</taxon>
        <taxon>Bacteroides</taxon>
    </lineage>
</organism>
<dbReference type="PANTHER" id="PTHR42793">
    <property type="entry name" value="COA BINDING DOMAIN CONTAINING PROTEIN"/>
    <property type="match status" value="1"/>
</dbReference>
<dbReference type="Proteomes" id="UP000433928">
    <property type="component" value="Unassembled WGS sequence"/>
</dbReference>
<dbReference type="RefSeq" id="WP_192917188.1">
    <property type="nucleotide sequence ID" value="NZ_WCUG01000190.1"/>
</dbReference>
<name>A0A6I0K867_BACUN</name>
<accession>A0A6I0K867</accession>
<protein>
    <submittedName>
        <fullName evidence="2">CoA-binding protein</fullName>
    </submittedName>
</protein>
<proteinExistence type="predicted"/>
<feature type="domain" description="CoA-binding" evidence="1">
    <location>
        <begin position="6"/>
        <end position="101"/>
    </location>
</feature>
<dbReference type="InterPro" id="IPR003781">
    <property type="entry name" value="CoA-bd"/>
</dbReference>
<feature type="non-terminal residue" evidence="2">
    <location>
        <position position="169"/>
    </location>
</feature>
<dbReference type="Pfam" id="PF13380">
    <property type="entry name" value="CoA_binding_2"/>
    <property type="match status" value="1"/>
</dbReference>
<reference evidence="2 3" key="1">
    <citation type="journal article" date="2019" name="Nat. Med.">
        <title>A library of human gut bacterial isolates paired with longitudinal multiomics data enables mechanistic microbiome research.</title>
        <authorList>
            <person name="Poyet M."/>
            <person name="Groussin M."/>
            <person name="Gibbons S.M."/>
            <person name="Avila-Pacheco J."/>
            <person name="Jiang X."/>
            <person name="Kearney S.M."/>
            <person name="Perrotta A.R."/>
            <person name="Berdy B."/>
            <person name="Zhao S."/>
            <person name="Lieberman T.D."/>
            <person name="Swanson P.K."/>
            <person name="Smith M."/>
            <person name="Roesemann S."/>
            <person name="Alexander J.E."/>
            <person name="Rich S.A."/>
            <person name="Livny J."/>
            <person name="Vlamakis H."/>
            <person name="Clish C."/>
            <person name="Bullock K."/>
            <person name="Deik A."/>
            <person name="Scott J."/>
            <person name="Pierce K.A."/>
            <person name="Xavier R.J."/>
            <person name="Alm E.J."/>
        </authorList>
    </citation>
    <scope>NUCLEOTIDE SEQUENCE [LARGE SCALE GENOMIC DNA]</scope>
    <source>
        <strain evidence="2 3">BIOML-A27</strain>
    </source>
</reference>
<dbReference type="SMART" id="SM00881">
    <property type="entry name" value="CoA_binding"/>
    <property type="match status" value="1"/>
</dbReference>
<dbReference type="AlphaFoldDB" id="A0A6I0K867"/>
<dbReference type="InterPro" id="IPR036291">
    <property type="entry name" value="NAD(P)-bd_dom_sf"/>
</dbReference>
<comment type="caution">
    <text evidence="2">The sequence shown here is derived from an EMBL/GenBank/DDBJ whole genome shotgun (WGS) entry which is preliminary data.</text>
</comment>
<dbReference type="PANTHER" id="PTHR42793:SF1">
    <property type="entry name" value="PEPTIDYL-LYSINE N-ACETYLTRANSFERASE PATZ"/>
    <property type="match status" value="1"/>
</dbReference>
<dbReference type="EMBL" id="WCUG01000190">
    <property type="protein sequence ID" value="KAB4161304.1"/>
    <property type="molecule type" value="Genomic_DNA"/>
</dbReference>
<dbReference type="SUPFAM" id="SSF51735">
    <property type="entry name" value="NAD(P)-binding Rossmann-fold domains"/>
    <property type="match status" value="1"/>
</dbReference>